<dbReference type="Proteomes" id="UP000626109">
    <property type="component" value="Unassembled WGS sequence"/>
</dbReference>
<feature type="region of interest" description="Disordered" evidence="1">
    <location>
        <begin position="143"/>
        <end position="198"/>
    </location>
</feature>
<feature type="compositionally biased region" description="Basic and acidic residues" evidence="1">
    <location>
        <begin position="435"/>
        <end position="445"/>
    </location>
</feature>
<sequence length="1048" mass="112863">MRPTGSLPADDSLPPALANCDRSSAGGSGKLPLASRWGNSNTDCWRFRVTLSSELGVQNLGLCVDRRCGSGAPATVLAIRQDSAASVWNANCWAKGRSDLVVQPGDIIVEANGRRIGCARDFRKALEASASSTLALVCRRETPPLSPLDSEKKPSPSWQRDSERRPSQCRRTLSRPSSRTPSHRTHGREGDQLSFESPAARRFLSSTGRYRTADVEAEDAVPLRPGRCCREVQPPLGDAPRITPERSFKLLPAAGAVQQDEVRSTFGCEARFWEERPTLEVDSARDMTQEAFLLCPSDRFLSTKVTPKVATFAPPSFVKPGQLRDAKRWLQKVAGEKGSEVAVALASAPGLRGITSAWQALLREEMQDEEAESTDAGSELESEMTSFWSSEASEAPAPGPGFYEPGFASVEPSRCRGTPSFSRYSAREPRFVSKRDLLDSEEQRCSEQMSGSASSSSAGLLPASSCTGTVIAPSACRGGKIAPLPGSRPRVPTAAASQASAAAERPFYDANHALVEPSVPVPSMCPGSSSRGFVGARGCETGRLEHLVQGDNPGPGSYQLTALVPGGQAAVIAPDSQSTSKVRLAARARSEPPGPATYDFQASLAASVYPRASAAGFGESMGHSMEFQRTQVYTSRYGALDPRWEAIHRRSYAALILPEPDALSAEIAARQSLRAPHGGTGAAVGPATYDVDEHLTQRLRPDVSVLPWVARSSGVAEHTAALFSERPVDSAVRGDPRPLLGPDGDLAVRRRHADAIIQPLSEPSGLQRLRRSWAAGDTGWTLYGPVPEPAPTGLSSFSRGLALEAWSVREDRWRALEERGKRRNMPNLQLAYSLPSLETTRLRAPSADFTRIQGRPASDIGAGDSPREGDVLLLSLQGEREVLHPRVPAPVDMARQLGREDNTVPAEVDDFEELVLSPRPTQRRVPVFVNMAKTQGRPEVLELDAHIWEESKERGGGVYTYRPTTGRLARDPGGDLDELDLQVAPGKAQPSRRPPSVDFSQPLGRAGVDPRIADSDPGPWGPPGGCEETVLTNWRPRFRGRSPEGSAA</sequence>
<evidence type="ECO:0000256" key="1">
    <source>
        <dbReference type="SAM" id="MobiDB-lite"/>
    </source>
</evidence>
<feature type="region of interest" description="Disordered" evidence="1">
    <location>
        <begin position="1"/>
        <end position="27"/>
    </location>
</feature>
<evidence type="ECO:0008006" key="4">
    <source>
        <dbReference type="Google" id="ProtNLM"/>
    </source>
</evidence>
<feature type="compositionally biased region" description="Low complexity" evidence="1">
    <location>
        <begin position="450"/>
        <end position="460"/>
    </location>
</feature>
<protein>
    <recommendedName>
        <fullName evidence="4">PDZ domain-containing protein</fullName>
    </recommendedName>
</protein>
<name>A0A813J8Q2_POLGL</name>
<feature type="region of interest" description="Disordered" evidence="1">
    <location>
        <begin position="984"/>
        <end position="1048"/>
    </location>
</feature>
<dbReference type="AlphaFoldDB" id="A0A813J8Q2"/>
<gene>
    <name evidence="2" type="ORF">PGLA2088_LOCUS17251</name>
</gene>
<feature type="compositionally biased region" description="Low complexity" evidence="1">
    <location>
        <begin position="170"/>
        <end position="180"/>
    </location>
</feature>
<accession>A0A813J8Q2</accession>
<organism evidence="2 3">
    <name type="scientific">Polarella glacialis</name>
    <name type="common">Dinoflagellate</name>
    <dbReference type="NCBI Taxonomy" id="89957"/>
    <lineage>
        <taxon>Eukaryota</taxon>
        <taxon>Sar</taxon>
        <taxon>Alveolata</taxon>
        <taxon>Dinophyceae</taxon>
        <taxon>Suessiales</taxon>
        <taxon>Suessiaceae</taxon>
        <taxon>Polarella</taxon>
    </lineage>
</organism>
<comment type="caution">
    <text evidence="2">The sequence shown here is derived from an EMBL/GenBank/DDBJ whole genome shotgun (WGS) entry which is preliminary data.</text>
</comment>
<evidence type="ECO:0000313" key="2">
    <source>
        <dbReference type="EMBL" id="CAE8669695.1"/>
    </source>
</evidence>
<dbReference type="Gene3D" id="2.30.42.10">
    <property type="match status" value="1"/>
</dbReference>
<dbReference type="InterPro" id="IPR036034">
    <property type="entry name" value="PDZ_sf"/>
</dbReference>
<proteinExistence type="predicted"/>
<reference evidence="2" key="1">
    <citation type="submission" date="2021-02" db="EMBL/GenBank/DDBJ databases">
        <authorList>
            <person name="Dougan E. K."/>
            <person name="Rhodes N."/>
            <person name="Thang M."/>
            <person name="Chan C."/>
        </authorList>
    </citation>
    <scope>NUCLEOTIDE SEQUENCE</scope>
</reference>
<feature type="region of interest" description="Disordered" evidence="1">
    <location>
        <begin position="435"/>
        <end position="460"/>
    </location>
</feature>
<dbReference type="EMBL" id="CAJNNW010022715">
    <property type="protein sequence ID" value="CAE8669695.1"/>
    <property type="molecule type" value="Genomic_DNA"/>
</dbReference>
<evidence type="ECO:0000313" key="3">
    <source>
        <dbReference type="Proteomes" id="UP000626109"/>
    </source>
</evidence>
<feature type="compositionally biased region" description="Basic and acidic residues" evidence="1">
    <location>
        <begin position="149"/>
        <end position="166"/>
    </location>
</feature>